<dbReference type="GO" id="GO:0000139">
    <property type="term" value="C:Golgi membrane"/>
    <property type="evidence" value="ECO:0007669"/>
    <property type="project" value="UniProtKB-SubCell"/>
</dbReference>
<keyword evidence="20" id="KW-1185">Reference proteome</keyword>
<evidence type="ECO:0000256" key="16">
    <source>
        <dbReference type="SAM" id="MobiDB-lite"/>
    </source>
</evidence>
<reference evidence="19" key="1">
    <citation type="submission" date="2022-01" db="EMBL/GenBank/DDBJ databases">
        <authorList>
            <person name="King R."/>
        </authorList>
    </citation>
    <scope>NUCLEOTIDE SEQUENCE</scope>
</reference>
<proteinExistence type="inferred from homology"/>
<organism evidence="19 20">
    <name type="scientific">Chironomus riparius</name>
    <dbReference type="NCBI Taxonomy" id="315576"/>
    <lineage>
        <taxon>Eukaryota</taxon>
        <taxon>Metazoa</taxon>
        <taxon>Ecdysozoa</taxon>
        <taxon>Arthropoda</taxon>
        <taxon>Hexapoda</taxon>
        <taxon>Insecta</taxon>
        <taxon>Pterygota</taxon>
        <taxon>Neoptera</taxon>
        <taxon>Endopterygota</taxon>
        <taxon>Diptera</taxon>
        <taxon>Nematocera</taxon>
        <taxon>Chironomoidea</taxon>
        <taxon>Chironomidae</taxon>
        <taxon>Chironominae</taxon>
        <taxon>Chironomus</taxon>
    </lineage>
</organism>
<dbReference type="AlphaFoldDB" id="A0A9N9S906"/>
<dbReference type="OrthoDB" id="10395637at2759"/>
<evidence type="ECO:0000256" key="14">
    <source>
        <dbReference type="ARBA" id="ARBA00023157"/>
    </source>
</evidence>
<reference evidence="19" key="2">
    <citation type="submission" date="2022-10" db="EMBL/GenBank/DDBJ databases">
        <authorList>
            <consortium name="ENA_rothamsted_submissions"/>
            <consortium name="culmorum"/>
            <person name="King R."/>
        </authorList>
    </citation>
    <scope>NUCLEOTIDE SEQUENCE</scope>
</reference>
<comment type="pathway">
    <text evidence="3">Protein modification; protein glycosylation.</text>
</comment>
<dbReference type="Proteomes" id="UP001153620">
    <property type="component" value="Chromosome 4"/>
</dbReference>
<comment type="cofactor">
    <cofactor evidence="1">
        <name>Mn(2+)</name>
        <dbReference type="ChEBI" id="CHEBI:29035"/>
    </cofactor>
</comment>
<dbReference type="Pfam" id="PF00535">
    <property type="entry name" value="Glycos_transf_2"/>
    <property type="match status" value="1"/>
</dbReference>
<dbReference type="PANTHER" id="PTHR11675">
    <property type="entry name" value="N-ACETYLGALACTOSAMINYLTRANSFERASE"/>
    <property type="match status" value="1"/>
</dbReference>
<evidence type="ECO:0000256" key="8">
    <source>
        <dbReference type="ARBA" id="ARBA00022723"/>
    </source>
</evidence>
<accession>A0A9N9S906</accession>
<evidence type="ECO:0000256" key="12">
    <source>
        <dbReference type="ARBA" id="ARBA00023034"/>
    </source>
</evidence>
<dbReference type="InterPro" id="IPR001173">
    <property type="entry name" value="Glyco_trans_2-like"/>
</dbReference>
<evidence type="ECO:0000256" key="10">
    <source>
        <dbReference type="ARBA" id="ARBA00022968"/>
    </source>
</evidence>
<keyword evidence="13 17" id="KW-0472">Membrane</keyword>
<feature type="compositionally biased region" description="Low complexity" evidence="16">
    <location>
        <begin position="538"/>
        <end position="703"/>
    </location>
</feature>
<keyword evidence="7 17" id="KW-0812">Transmembrane</keyword>
<dbReference type="GO" id="GO:0046872">
    <property type="term" value="F:metal ion binding"/>
    <property type="evidence" value="ECO:0007669"/>
    <property type="project" value="UniProtKB-KW"/>
</dbReference>
<dbReference type="EMBL" id="OU895880">
    <property type="protein sequence ID" value="CAG9810499.1"/>
    <property type="molecule type" value="Genomic_DNA"/>
</dbReference>
<dbReference type="GO" id="GO:0030246">
    <property type="term" value="F:carbohydrate binding"/>
    <property type="evidence" value="ECO:0007669"/>
    <property type="project" value="UniProtKB-KW"/>
</dbReference>
<evidence type="ECO:0000313" key="19">
    <source>
        <dbReference type="EMBL" id="CAG9810499.1"/>
    </source>
</evidence>
<keyword evidence="9" id="KW-0430">Lectin</keyword>
<evidence type="ECO:0000256" key="17">
    <source>
        <dbReference type="SAM" id="Phobius"/>
    </source>
</evidence>
<feature type="region of interest" description="Disordered" evidence="16">
    <location>
        <begin position="538"/>
        <end position="745"/>
    </location>
</feature>
<protein>
    <recommendedName>
        <fullName evidence="18">Glycosyltransferase 2-like domain-containing protein</fullName>
    </recommendedName>
</protein>
<dbReference type="GO" id="GO:0004653">
    <property type="term" value="F:polypeptide N-acetylgalactosaminyltransferase activity"/>
    <property type="evidence" value="ECO:0007669"/>
    <property type="project" value="UniProtKB-ARBA"/>
</dbReference>
<evidence type="ECO:0000256" key="11">
    <source>
        <dbReference type="ARBA" id="ARBA00022989"/>
    </source>
</evidence>
<comment type="subcellular location">
    <subcellularLocation>
        <location evidence="2">Golgi apparatus membrane</location>
        <topology evidence="2">Single-pass type II membrane protein</topology>
    </subcellularLocation>
</comment>
<evidence type="ECO:0000256" key="6">
    <source>
        <dbReference type="ARBA" id="ARBA00022679"/>
    </source>
</evidence>
<dbReference type="FunFam" id="3.90.550.10:FF:000021">
    <property type="entry name" value="Polypeptide N-acetylgalactosaminyltransferase"/>
    <property type="match status" value="1"/>
</dbReference>
<comment type="similarity">
    <text evidence="4">Belongs to the glycosyltransferase 2 family. GalNAc-T subfamily.</text>
</comment>
<evidence type="ECO:0000256" key="13">
    <source>
        <dbReference type="ARBA" id="ARBA00023136"/>
    </source>
</evidence>
<evidence type="ECO:0000256" key="2">
    <source>
        <dbReference type="ARBA" id="ARBA00004323"/>
    </source>
</evidence>
<dbReference type="Gene3D" id="3.90.550.10">
    <property type="entry name" value="Spore Coat Polysaccharide Biosynthesis Protein SpsA, Chain A"/>
    <property type="match status" value="1"/>
</dbReference>
<dbReference type="InterPro" id="IPR045885">
    <property type="entry name" value="GalNAc-T"/>
</dbReference>
<keyword evidence="12" id="KW-0333">Golgi apparatus</keyword>
<evidence type="ECO:0000256" key="3">
    <source>
        <dbReference type="ARBA" id="ARBA00004922"/>
    </source>
</evidence>
<keyword evidence="5" id="KW-0328">Glycosyltransferase</keyword>
<keyword evidence="15" id="KW-0464">Manganese</keyword>
<dbReference type="CDD" id="cd02510">
    <property type="entry name" value="pp-GalNAc-T"/>
    <property type="match status" value="1"/>
</dbReference>
<keyword evidence="8" id="KW-0479">Metal-binding</keyword>
<keyword evidence="14" id="KW-1015">Disulfide bond</keyword>
<feature type="transmembrane region" description="Helical" evidence="17">
    <location>
        <begin position="12"/>
        <end position="35"/>
    </location>
</feature>
<evidence type="ECO:0000256" key="4">
    <source>
        <dbReference type="ARBA" id="ARBA00005680"/>
    </source>
</evidence>
<evidence type="ECO:0000256" key="9">
    <source>
        <dbReference type="ARBA" id="ARBA00022734"/>
    </source>
</evidence>
<evidence type="ECO:0000256" key="15">
    <source>
        <dbReference type="ARBA" id="ARBA00023211"/>
    </source>
</evidence>
<keyword evidence="6" id="KW-0808">Transferase</keyword>
<dbReference type="SUPFAM" id="SSF53448">
    <property type="entry name" value="Nucleotide-diphospho-sugar transferases"/>
    <property type="match status" value="1"/>
</dbReference>
<sequence length="745" mass="84637">MPRNRPSWGRKFIRYSFIRFIVSVAFFYMIFMLWMSQWNKELLTVVDEQELVNVDVREMIRGKIVDVAGKEQLVVDDFGDYGPGQKDQYEDYILDSMIPVEINGDIKDRNFVDLSPNLVGLHRIPKPTFSPEVVAIHRRLNLTNPGHMGAPLLLPPNLPQDIQNMFNKSWETYQINEFGSTLVALDRELPDMRTPYCKNKTYSPNMPMASVIMVFHNEALSMIMRTVYSILNMSPPNLLREIVLVDDCSTHENLHTTLEQSVAQLPKVKIVRAPLRVGLMKARMLGAVNSKGPALIFMDSHMECTHGWLEPLLDRLAINKNITAISSVETLNYQTLEVYFHKDPANIPVTGFDWNLIFNWKQPPESEKKSRGNPNDPIVSPTMLGAFFVIDKEYFEMLGMYDPGFEIWGAENLELAFKVWMCGGRVEVIPCSRVAHLFRKKFPYAFPVGGGEVRRNTDRLAEVWLDEYKRFYYRKVGNHKRNYGDITEQKKLREKLGCKSFKWYLENVYPDHQIPQELRDPVVVQNLNVQNQNQVNAQNQQQNGGNQQQNGGNQQQNSGNQQPNGGNQQQNGGNQQQNGENRQQNGGNQQQNGGNQQQNGGNQQQNGGNQQQNGGNQPQNGGNQQQKGGNQQQNGGNQQQNGGNQQQNGENQQQNAGNQQQNGGNQQKNTSNQKDLQNQPNAQNQQQNLQNTPQQQVQQQNIQKVDHNQTEKQQAPNAAPVDSNDQKAEANVAEQMPVNVNSTKT</sequence>
<evidence type="ECO:0000259" key="18">
    <source>
        <dbReference type="Pfam" id="PF00535"/>
    </source>
</evidence>
<gene>
    <name evidence="19" type="ORF">CHIRRI_LOCUS13312</name>
</gene>
<dbReference type="GO" id="GO:0006493">
    <property type="term" value="P:protein O-linked glycosylation"/>
    <property type="evidence" value="ECO:0007669"/>
    <property type="project" value="TreeGrafter"/>
</dbReference>
<dbReference type="InterPro" id="IPR029044">
    <property type="entry name" value="Nucleotide-diphossugar_trans"/>
</dbReference>
<name>A0A9N9S906_9DIPT</name>
<evidence type="ECO:0000313" key="20">
    <source>
        <dbReference type="Proteomes" id="UP001153620"/>
    </source>
</evidence>
<dbReference type="PANTHER" id="PTHR11675:SF131">
    <property type="entry name" value="POLYPEPTIDE N-ACETYLGALACTOSAMINYLTRANSFERASE 9-RELATED"/>
    <property type="match status" value="1"/>
</dbReference>
<evidence type="ECO:0000256" key="5">
    <source>
        <dbReference type="ARBA" id="ARBA00022676"/>
    </source>
</evidence>
<feature type="domain" description="Glycosyltransferase 2-like" evidence="18">
    <location>
        <begin position="210"/>
        <end position="395"/>
    </location>
</feature>
<evidence type="ECO:0000256" key="1">
    <source>
        <dbReference type="ARBA" id="ARBA00001936"/>
    </source>
</evidence>
<keyword evidence="10" id="KW-0735">Signal-anchor</keyword>
<evidence type="ECO:0000256" key="7">
    <source>
        <dbReference type="ARBA" id="ARBA00022692"/>
    </source>
</evidence>
<keyword evidence="11 17" id="KW-1133">Transmembrane helix</keyword>